<organism evidence="1 2">
    <name type="scientific">Gordonia otitidis (strain DSM 44809 / CCUG 52243 / JCM 12355 / NBRC 100426 / IFM 10032)</name>
    <dbReference type="NCBI Taxonomy" id="1108044"/>
    <lineage>
        <taxon>Bacteria</taxon>
        <taxon>Bacillati</taxon>
        <taxon>Actinomycetota</taxon>
        <taxon>Actinomycetes</taxon>
        <taxon>Mycobacteriales</taxon>
        <taxon>Gordoniaceae</taxon>
        <taxon>Gordonia</taxon>
    </lineage>
</organism>
<comment type="caution">
    <text evidence="1">The sequence shown here is derived from an EMBL/GenBank/DDBJ whole genome shotgun (WGS) entry which is preliminary data.</text>
</comment>
<dbReference type="InterPro" id="IPR017686">
    <property type="entry name" value="Phg/plasmid-like_prot"/>
</dbReference>
<accession>H5TS11</accession>
<dbReference type="EMBL" id="BAFB01000206">
    <property type="protein sequence ID" value="GAB36269.1"/>
    <property type="molecule type" value="Genomic_DNA"/>
</dbReference>
<protein>
    <submittedName>
        <fullName evidence="1">Uncharacterized protein</fullName>
    </submittedName>
</protein>
<proteinExistence type="predicted"/>
<dbReference type="RefSeq" id="WP_007240451.1">
    <property type="nucleotide sequence ID" value="NZ_BAFB01000206.1"/>
</dbReference>
<keyword evidence="2" id="KW-1185">Reference proteome</keyword>
<reference evidence="1" key="1">
    <citation type="submission" date="2012-02" db="EMBL/GenBank/DDBJ databases">
        <title>Whole genome shotgun sequence of Gordonia otitidis NBRC 100426.</title>
        <authorList>
            <person name="Yoshida I."/>
            <person name="Hosoyama A."/>
            <person name="Tsuchikane K."/>
            <person name="Katsumata H."/>
            <person name="Yamazaki S."/>
            <person name="Fujita N."/>
        </authorList>
    </citation>
    <scope>NUCLEOTIDE SEQUENCE [LARGE SCALE GENOMIC DNA]</scope>
    <source>
        <strain evidence="1">NBRC 100426</strain>
    </source>
</reference>
<gene>
    <name evidence="1" type="ORF">GOOTI_206_00020</name>
</gene>
<sequence>MTVIDTSTDSATTVADPVGRVRADLVLGTDISHATNIDDALKIAGLDWGITTVDGDTGISVIGDDGEYSAFAPNRKLLLRDDKPIVLGMVGATSYTVVENRTAFALADNARSMGAVFTAAGELDFGRKTFVTMNLPEAGIVIGGKDAISFDLRFRADHAGTGAVTMELEGTRLWCLNGCTTRLSLPIRWVIRHCSSAEERIAAVSTAMRGAFRYAKEFAALGERLISSPMRLDDYLVYIDQLYPRPDDARKAAVTRWEKRRSDLIGLYRTSQLQQDAPGTAWSAVAAATEYDQWFRNARSPESRARRQFTAGEDSFTTRAFGLIREMADA</sequence>
<evidence type="ECO:0000313" key="2">
    <source>
        <dbReference type="Proteomes" id="UP000005038"/>
    </source>
</evidence>
<evidence type="ECO:0000313" key="1">
    <source>
        <dbReference type="EMBL" id="GAB36269.1"/>
    </source>
</evidence>
<dbReference type="OrthoDB" id="576140at2"/>
<dbReference type="NCBIfam" id="TIGR03299">
    <property type="entry name" value="LGT_TIGR03299"/>
    <property type="match status" value="1"/>
</dbReference>
<name>H5TS11_GORO1</name>
<dbReference type="STRING" id="1108044.GOOTI_206_00020"/>
<dbReference type="InterPro" id="IPR026325">
    <property type="entry name" value="DUF932"/>
</dbReference>
<dbReference type="Proteomes" id="UP000005038">
    <property type="component" value="Unassembled WGS sequence"/>
</dbReference>
<dbReference type="AlphaFoldDB" id="H5TS11"/>
<dbReference type="Pfam" id="PF06067">
    <property type="entry name" value="DUF932"/>
    <property type="match status" value="1"/>
</dbReference>